<dbReference type="EMBL" id="JXTC01000068">
    <property type="protein sequence ID" value="PON92214.1"/>
    <property type="molecule type" value="Genomic_DNA"/>
</dbReference>
<dbReference type="SMART" id="SM00184">
    <property type="entry name" value="RING"/>
    <property type="match status" value="1"/>
</dbReference>
<gene>
    <name evidence="10" type="ORF">TorRG33x02_120330</name>
</gene>
<dbReference type="STRING" id="63057.A0A2P5F351"/>
<feature type="domain" description="RING-type" evidence="9">
    <location>
        <begin position="162"/>
        <end position="217"/>
    </location>
</feature>
<evidence type="ECO:0000256" key="3">
    <source>
        <dbReference type="ARBA" id="ARBA00012483"/>
    </source>
</evidence>
<evidence type="ECO:0000256" key="1">
    <source>
        <dbReference type="ARBA" id="ARBA00000900"/>
    </source>
</evidence>
<keyword evidence="7" id="KW-0862">Zinc</keyword>
<dbReference type="Gene3D" id="3.30.40.10">
    <property type="entry name" value="Zinc/RING finger domain, C3HC4 (zinc finger)"/>
    <property type="match status" value="1"/>
</dbReference>
<keyword evidence="6" id="KW-0833">Ubl conjugation pathway</keyword>
<evidence type="ECO:0000256" key="4">
    <source>
        <dbReference type="ARBA" id="ARBA00022723"/>
    </source>
</evidence>
<dbReference type="InterPro" id="IPR024766">
    <property type="entry name" value="Znf_RING_H2"/>
</dbReference>
<dbReference type="GO" id="GO:0008270">
    <property type="term" value="F:zinc ion binding"/>
    <property type="evidence" value="ECO:0007669"/>
    <property type="project" value="UniProtKB-KW"/>
</dbReference>
<dbReference type="SUPFAM" id="SSF57850">
    <property type="entry name" value="RING/U-box"/>
    <property type="match status" value="1"/>
</dbReference>
<keyword evidence="5 8" id="KW-0863">Zinc-finger</keyword>
<dbReference type="InterPro" id="IPR013083">
    <property type="entry name" value="Znf_RING/FYVE/PHD"/>
</dbReference>
<evidence type="ECO:0000256" key="6">
    <source>
        <dbReference type="ARBA" id="ARBA00022786"/>
    </source>
</evidence>
<evidence type="ECO:0000313" key="10">
    <source>
        <dbReference type="EMBL" id="PON92214.1"/>
    </source>
</evidence>
<keyword evidence="4" id="KW-0479">Metal-binding</keyword>
<dbReference type="AlphaFoldDB" id="A0A2P5F351"/>
<dbReference type="OrthoDB" id="1194598at2759"/>
<name>A0A2P5F351_TREOI</name>
<comment type="caution">
    <text evidence="10">The sequence shown here is derived from an EMBL/GenBank/DDBJ whole genome shotgun (WGS) entry which is preliminary data.</text>
</comment>
<comment type="catalytic activity">
    <reaction evidence="1">
        <text>S-ubiquitinyl-[E2 ubiquitin-conjugating enzyme]-L-cysteine + [acceptor protein]-L-lysine = [E2 ubiquitin-conjugating enzyme]-L-cysteine + N(6)-ubiquitinyl-[acceptor protein]-L-lysine.</text>
        <dbReference type="EC" id="2.3.2.27"/>
    </reaction>
</comment>
<dbReference type="InterPro" id="IPR001841">
    <property type="entry name" value="Znf_RING"/>
</dbReference>
<evidence type="ECO:0000256" key="8">
    <source>
        <dbReference type="PROSITE-ProRule" id="PRU00175"/>
    </source>
</evidence>
<evidence type="ECO:0000259" key="9">
    <source>
        <dbReference type="PROSITE" id="PS50089"/>
    </source>
</evidence>
<dbReference type="PANTHER" id="PTHR15710:SF217">
    <property type="entry name" value="E3 UBIQUITIN-PROTEIN LIGASE RDUF2"/>
    <property type="match status" value="1"/>
</dbReference>
<keyword evidence="11" id="KW-1185">Reference proteome</keyword>
<evidence type="ECO:0000256" key="5">
    <source>
        <dbReference type="ARBA" id="ARBA00022771"/>
    </source>
</evidence>
<sequence>MAIFTASYNHCSTTMNLRLSTSRQYPNLDQRNHHFVFHMINLAGQGVYISVPRVEFFDRYSAITREILTTMGVTPAVISYFASRISSFAMVSVLDPRFEAYRVLTISLQVQQNEEGEEVIERTFREALGTIRTISATEESIRVLKELNNLEDLGLDKTPENCSICLENLSFQNYHVDHDHDHDHDKVVLLQMPCSHVYHKDCIVQWLETSHMCPLCRYPMPTTS</sequence>
<dbReference type="PROSITE" id="PS50089">
    <property type="entry name" value="ZF_RING_2"/>
    <property type="match status" value="1"/>
</dbReference>
<dbReference type="PANTHER" id="PTHR15710">
    <property type="entry name" value="E3 UBIQUITIN-PROTEIN LIGASE PRAJA"/>
    <property type="match status" value="1"/>
</dbReference>
<evidence type="ECO:0000256" key="2">
    <source>
        <dbReference type="ARBA" id="ARBA00004906"/>
    </source>
</evidence>
<dbReference type="Proteomes" id="UP000237000">
    <property type="component" value="Unassembled WGS sequence"/>
</dbReference>
<reference evidence="11" key="1">
    <citation type="submission" date="2016-06" db="EMBL/GenBank/DDBJ databases">
        <title>Parallel loss of symbiosis genes in relatives of nitrogen-fixing non-legume Parasponia.</title>
        <authorList>
            <person name="Van Velzen R."/>
            <person name="Holmer R."/>
            <person name="Bu F."/>
            <person name="Rutten L."/>
            <person name="Van Zeijl A."/>
            <person name="Liu W."/>
            <person name="Santuari L."/>
            <person name="Cao Q."/>
            <person name="Sharma T."/>
            <person name="Shen D."/>
            <person name="Roswanjaya Y."/>
            <person name="Wardhani T."/>
            <person name="Kalhor M.S."/>
            <person name="Jansen J."/>
            <person name="Van den Hoogen J."/>
            <person name="Gungor B."/>
            <person name="Hartog M."/>
            <person name="Hontelez J."/>
            <person name="Verver J."/>
            <person name="Yang W.-C."/>
            <person name="Schijlen E."/>
            <person name="Repin R."/>
            <person name="Schilthuizen M."/>
            <person name="Schranz E."/>
            <person name="Heidstra R."/>
            <person name="Miyata K."/>
            <person name="Fedorova E."/>
            <person name="Kohlen W."/>
            <person name="Bisseling T."/>
            <person name="Smit S."/>
            <person name="Geurts R."/>
        </authorList>
    </citation>
    <scope>NUCLEOTIDE SEQUENCE [LARGE SCALE GENOMIC DNA]</scope>
    <source>
        <strain evidence="11">cv. RG33-2</strain>
    </source>
</reference>
<comment type="pathway">
    <text evidence="2">Protein modification; protein ubiquitination.</text>
</comment>
<protein>
    <recommendedName>
        <fullName evidence="3">RING-type E3 ubiquitin transferase</fullName>
        <ecNumber evidence="3">2.3.2.27</ecNumber>
    </recommendedName>
</protein>
<dbReference type="GO" id="GO:0061630">
    <property type="term" value="F:ubiquitin protein ligase activity"/>
    <property type="evidence" value="ECO:0007669"/>
    <property type="project" value="UniProtKB-EC"/>
</dbReference>
<organism evidence="10 11">
    <name type="scientific">Trema orientale</name>
    <name type="common">Charcoal tree</name>
    <name type="synonym">Celtis orientalis</name>
    <dbReference type="NCBI Taxonomy" id="63057"/>
    <lineage>
        <taxon>Eukaryota</taxon>
        <taxon>Viridiplantae</taxon>
        <taxon>Streptophyta</taxon>
        <taxon>Embryophyta</taxon>
        <taxon>Tracheophyta</taxon>
        <taxon>Spermatophyta</taxon>
        <taxon>Magnoliopsida</taxon>
        <taxon>eudicotyledons</taxon>
        <taxon>Gunneridae</taxon>
        <taxon>Pentapetalae</taxon>
        <taxon>rosids</taxon>
        <taxon>fabids</taxon>
        <taxon>Rosales</taxon>
        <taxon>Cannabaceae</taxon>
        <taxon>Trema</taxon>
    </lineage>
</organism>
<accession>A0A2P5F351</accession>
<evidence type="ECO:0000313" key="11">
    <source>
        <dbReference type="Proteomes" id="UP000237000"/>
    </source>
</evidence>
<dbReference type="EC" id="2.3.2.27" evidence="3"/>
<dbReference type="InParanoid" id="A0A2P5F351"/>
<dbReference type="GO" id="GO:0016567">
    <property type="term" value="P:protein ubiquitination"/>
    <property type="evidence" value="ECO:0007669"/>
    <property type="project" value="TreeGrafter"/>
</dbReference>
<dbReference type="Pfam" id="PF12678">
    <property type="entry name" value="zf-rbx1"/>
    <property type="match status" value="1"/>
</dbReference>
<proteinExistence type="predicted"/>
<dbReference type="GO" id="GO:0005737">
    <property type="term" value="C:cytoplasm"/>
    <property type="evidence" value="ECO:0007669"/>
    <property type="project" value="TreeGrafter"/>
</dbReference>
<evidence type="ECO:0000256" key="7">
    <source>
        <dbReference type="ARBA" id="ARBA00022833"/>
    </source>
</evidence>
<dbReference type="CDD" id="cd16454">
    <property type="entry name" value="RING-H2_PA-TM-RING"/>
    <property type="match status" value="1"/>
</dbReference>